<dbReference type="EMBL" id="VLLA01000005">
    <property type="protein sequence ID" value="TWI71982.1"/>
    <property type="molecule type" value="Genomic_DNA"/>
</dbReference>
<comment type="caution">
    <text evidence="1">The sequence shown here is derived from an EMBL/GenBank/DDBJ whole genome shotgun (WGS) entry which is preliminary data.</text>
</comment>
<dbReference type="SUPFAM" id="SSF56059">
    <property type="entry name" value="Glutathione synthetase ATP-binding domain-like"/>
    <property type="match status" value="1"/>
</dbReference>
<proteinExistence type="predicted"/>
<dbReference type="RefSeq" id="WP_145831518.1">
    <property type="nucleotide sequence ID" value="NZ_VLLA01000005.1"/>
</dbReference>
<dbReference type="AlphaFoldDB" id="A0A562RSF6"/>
<sequence>MSTVLILGDERDPHVAAVRDAVLSRGSAVFVFNFRDFYARVTLTAENHVSAHFANATGDLNSDEVSAVWWRIKPSIPNTPPPSPVATNFKNREWEYLLRSLPGYMPSHVKWLNPIEKQVFLNYKPNQMPIALKAGLKIPPTLFTNENERILARFQRDQTIVYKTLSPFVDPPDGVIMTNFVGRGVIAANNRQIAVCPGTFQAAIEKEFELRVYVVGEKIFAFRIESQRSIAGKMDWRRAQSEEIFDLVELDGDTVSKLKQFQLYAGIVYGAYDLIVSTDGSTYFLECNPAGQWLWLEHALGTRIADTVAELLAG</sequence>
<gene>
    <name evidence="1" type="ORF">IQ16_02656</name>
</gene>
<name>A0A562RSF6_9BRAD</name>
<accession>A0A562RSF6</accession>
<evidence type="ECO:0000313" key="1">
    <source>
        <dbReference type="EMBL" id="TWI71982.1"/>
    </source>
</evidence>
<dbReference type="OrthoDB" id="583309at2"/>
<keyword evidence="2" id="KW-1185">Reference proteome</keyword>
<evidence type="ECO:0000313" key="2">
    <source>
        <dbReference type="Proteomes" id="UP000316291"/>
    </source>
</evidence>
<organism evidence="1 2">
    <name type="scientific">Bradyrhizobium huanghuaihaiense</name>
    <dbReference type="NCBI Taxonomy" id="990078"/>
    <lineage>
        <taxon>Bacteria</taxon>
        <taxon>Pseudomonadati</taxon>
        <taxon>Pseudomonadota</taxon>
        <taxon>Alphaproteobacteria</taxon>
        <taxon>Hyphomicrobiales</taxon>
        <taxon>Nitrobacteraceae</taxon>
        <taxon>Bradyrhizobium</taxon>
    </lineage>
</organism>
<evidence type="ECO:0008006" key="3">
    <source>
        <dbReference type="Google" id="ProtNLM"/>
    </source>
</evidence>
<dbReference type="Proteomes" id="UP000316291">
    <property type="component" value="Unassembled WGS sequence"/>
</dbReference>
<reference evidence="1 2" key="1">
    <citation type="journal article" date="2015" name="Stand. Genomic Sci.">
        <title>Genomic Encyclopedia of Bacterial and Archaeal Type Strains, Phase III: the genomes of soil and plant-associated and newly described type strains.</title>
        <authorList>
            <person name="Whitman W.B."/>
            <person name="Woyke T."/>
            <person name="Klenk H.P."/>
            <person name="Zhou Y."/>
            <person name="Lilburn T.G."/>
            <person name="Beck B.J."/>
            <person name="De Vos P."/>
            <person name="Vandamme P."/>
            <person name="Eisen J.A."/>
            <person name="Garrity G."/>
            <person name="Hugenholtz P."/>
            <person name="Kyrpides N.C."/>
        </authorList>
    </citation>
    <scope>NUCLEOTIDE SEQUENCE [LARGE SCALE GENOMIC DNA]</scope>
    <source>
        <strain evidence="1 2">CGMCC 1.10948</strain>
    </source>
</reference>
<dbReference type="Gene3D" id="3.30.470.20">
    <property type="entry name" value="ATP-grasp fold, B domain"/>
    <property type="match status" value="1"/>
</dbReference>
<protein>
    <recommendedName>
        <fullName evidence="3">ATP-grasp domain-containing protein</fullName>
    </recommendedName>
</protein>